<comment type="catalytic activity">
    <reaction evidence="1 7">
        <text>beta-D-fructose 1-phosphate + H2O = D-fructose + phosphate</text>
        <dbReference type="Rhea" id="RHEA:35603"/>
        <dbReference type="ChEBI" id="CHEBI:15377"/>
        <dbReference type="ChEBI" id="CHEBI:37721"/>
        <dbReference type="ChEBI" id="CHEBI:43474"/>
        <dbReference type="ChEBI" id="CHEBI:138881"/>
    </reaction>
</comment>
<keyword evidence="5 7" id="KW-0464">Manganese</keyword>
<feature type="domain" description="Damage-control phosphatase ARMT1-like metal-binding" evidence="8">
    <location>
        <begin position="27"/>
        <end position="420"/>
    </location>
</feature>
<dbReference type="InterPro" id="IPR002791">
    <property type="entry name" value="ARMT1-like_metal-bd"/>
</dbReference>
<dbReference type="GO" id="GO:0005634">
    <property type="term" value="C:nucleus"/>
    <property type="evidence" value="ECO:0007669"/>
    <property type="project" value="TreeGrafter"/>
</dbReference>
<dbReference type="EMBL" id="JAEPRD010000013">
    <property type="protein sequence ID" value="KAG2210055.1"/>
    <property type="molecule type" value="Genomic_DNA"/>
</dbReference>
<comment type="domain">
    <text evidence="7">Subfamily III proteins have a conserved RTxK motif about 40-50 residues from the C-terminus; the threonine may be replaced by serine or cysteine.</text>
</comment>
<keyword evidence="10" id="KW-1185">Reference proteome</keyword>
<evidence type="ECO:0000256" key="2">
    <source>
        <dbReference type="ARBA" id="ARBA00009519"/>
    </source>
</evidence>
<dbReference type="AlphaFoldDB" id="A0A8H7RGG3"/>
<evidence type="ECO:0000256" key="3">
    <source>
        <dbReference type="ARBA" id="ARBA00022723"/>
    </source>
</evidence>
<dbReference type="InterPro" id="IPR036075">
    <property type="entry name" value="ARMT-1-like_metal-bd_sf"/>
</dbReference>
<comment type="similarity">
    <text evidence="2 7">Belongs to the damage-control phosphatase family. Sugar phosphate phosphatase III subfamily.</text>
</comment>
<keyword evidence="3 7" id="KW-0479">Metal-binding</keyword>
<organism evidence="9 10">
    <name type="scientific">Mucor saturninus</name>
    <dbReference type="NCBI Taxonomy" id="64648"/>
    <lineage>
        <taxon>Eukaryota</taxon>
        <taxon>Fungi</taxon>
        <taxon>Fungi incertae sedis</taxon>
        <taxon>Mucoromycota</taxon>
        <taxon>Mucoromycotina</taxon>
        <taxon>Mucoromycetes</taxon>
        <taxon>Mucorales</taxon>
        <taxon>Mucorineae</taxon>
        <taxon>Mucoraceae</taxon>
        <taxon>Mucor</taxon>
    </lineage>
</organism>
<reference evidence="9" key="1">
    <citation type="submission" date="2020-12" db="EMBL/GenBank/DDBJ databases">
        <title>Metabolic potential, ecology and presence of endohyphal bacteria is reflected in genomic diversity of Mucoromycotina.</title>
        <authorList>
            <person name="Muszewska A."/>
            <person name="Okrasinska A."/>
            <person name="Steczkiewicz K."/>
            <person name="Drgas O."/>
            <person name="Orlowska M."/>
            <person name="Perlinska-Lenart U."/>
            <person name="Aleksandrzak-Piekarczyk T."/>
            <person name="Szatraj K."/>
            <person name="Zielenkiewicz U."/>
            <person name="Pilsyk S."/>
            <person name="Malc E."/>
            <person name="Mieczkowski P."/>
            <person name="Kruszewska J.S."/>
            <person name="Biernat P."/>
            <person name="Pawlowska J."/>
        </authorList>
    </citation>
    <scope>NUCLEOTIDE SEQUENCE</scope>
    <source>
        <strain evidence="9">WA0000017839</strain>
    </source>
</reference>
<dbReference type="Gene3D" id="3.40.50.10880">
    <property type="entry name" value="Uncharacterised protein PF01937, DUF89, domain 3"/>
    <property type="match status" value="1"/>
</dbReference>
<dbReference type="EC" id="3.1.3.-" evidence="7"/>
<evidence type="ECO:0000313" key="10">
    <source>
        <dbReference type="Proteomes" id="UP000603453"/>
    </source>
</evidence>
<evidence type="ECO:0000313" key="9">
    <source>
        <dbReference type="EMBL" id="KAG2210055.1"/>
    </source>
</evidence>
<protein>
    <recommendedName>
        <fullName evidence="7">Sugar phosphate phosphatase</fullName>
        <ecNumber evidence="7">3.1.3.-</ecNumber>
    </recommendedName>
</protein>
<dbReference type="Proteomes" id="UP000603453">
    <property type="component" value="Unassembled WGS sequence"/>
</dbReference>
<sequence length="446" mass="52151">MSSITPNNPPFPAYRASNKESFAHDTVIRRWPIIMDSAITDVKQSIAEEKNEARTQEGLSIIKLIEKIKQELLDDKELRPIHDDKADTKKWNEDLTKYFSGATWMNGTWLFNECYIYRRLAEIFNNSQHWVDYDCFERQKNDTFKGSHGAVFDLALKMPELITPMSEEKLEIVYHELVQVCLWGNATDLSLLTNMSQQDIQRLQAIEKDLLAERRKFILVDDSEKLWEKIKHMDGGRVDFVLDNSGFEVYVDMIFADWLLQSKKASKIVLNCKTMPWFVSDVMPKDMPMMFENCLDRDFFPGKETRSQKDVDALETMVKRWQQYVVSGQLEVRSDDFWCSGLSYWYMESDAPELFKEMKENSDLVIYKGDLNFRKLVFDCDWPVTTPFKEAIGPSMANNFTNIITLRTNKADPVVGLTEETKLDIESRATREEWRFSGKYAVVEYN</sequence>
<dbReference type="SUPFAM" id="SSF111321">
    <property type="entry name" value="AF1104-like"/>
    <property type="match status" value="1"/>
</dbReference>
<comment type="cofactor">
    <cofactor evidence="7">
        <name>Mn(2+)</name>
        <dbReference type="ChEBI" id="CHEBI:29035"/>
    </cofactor>
    <cofactor evidence="7">
        <name>Ni(2+)</name>
        <dbReference type="ChEBI" id="CHEBI:49786"/>
    </cofactor>
</comment>
<keyword evidence="4 7" id="KW-0378">Hydrolase</keyword>
<proteinExistence type="inferred from homology"/>
<evidence type="ECO:0000259" key="8">
    <source>
        <dbReference type="Pfam" id="PF01937"/>
    </source>
</evidence>
<dbReference type="GO" id="GO:0006974">
    <property type="term" value="P:DNA damage response"/>
    <property type="evidence" value="ECO:0007669"/>
    <property type="project" value="TreeGrafter"/>
</dbReference>
<dbReference type="Pfam" id="PF01937">
    <property type="entry name" value="ARMT1-like_dom"/>
    <property type="match status" value="1"/>
</dbReference>
<dbReference type="OrthoDB" id="541375at2759"/>
<evidence type="ECO:0000256" key="6">
    <source>
        <dbReference type="ARBA" id="ARBA00048809"/>
    </source>
</evidence>
<evidence type="ECO:0000256" key="1">
    <source>
        <dbReference type="ARBA" id="ARBA00001326"/>
    </source>
</evidence>
<evidence type="ECO:0000256" key="4">
    <source>
        <dbReference type="ARBA" id="ARBA00022801"/>
    </source>
</evidence>
<dbReference type="GO" id="GO:0046872">
    <property type="term" value="F:metal ion binding"/>
    <property type="evidence" value="ECO:0007669"/>
    <property type="project" value="UniProtKB-UniRule"/>
</dbReference>
<comment type="caution">
    <text evidence="9">The sequence shown here is derived from an EMBL/GenBank/DDBJ whole genome shotgun (WGS) entry which is preliminary data.</text>
</comment>
<evidence type="ECO:0000256" key="5">
    <source>
        <dbReference type="ARBA" id="ARBA00023211"/>
    </source>
</evidence>
<dbReference type="Gene3D" id="1.20.930.60">
    <property type="match status" value="1"/>
</dbReference>
<comment type="catalytic activity">
    <reaction evidence="6 7">
        <text>beta-D-fructose 6-phosphate = dihydroxyacetone + D-glyceraldehyde 3-phosphate</text>
        <dbReference type="Rhea" id="RHEA:28002"/>
        <dbReference type="ChEBI" id="CHEBI:16016"/>
        <dbReference type="ChEBI" id="CHEBI:57634"/>
        <dbReference type="ChEBI" id="CHEBI:59776"/>
    </reaction>
</comment>
<name>A0A8H7RGG3_9FUNG</name>
<dbReference type="GO" id="GO:0016791">
    <property type="term" value="F:phosphatase activity"/>
    <property type="evidence" value="ECO:0007669"/>
    <property type="project" value="TreeGrafter"/>
</dbReference>
<evidence type="ECO:0000256" key="7">
    <source>
        <dbReference type="RuleBase" id="RU367030"/>
    </source>
</evidence>
<dbReference type="PANTHER" id="PTHR12260">
    <property type="entry name" value="DAMAGE-CONTROL PHOSPHATASE ARMT1"/>
    <property type="match status" value="1"/>
</dbReference>
<dbReference type="PANTHER" id="PTHR12260:SF4">
    <property type="entry name" value="SUGAR PHOSPHATE PHOSPHATASE"/>
    <property type="match status" value="1"/>
</dbReference>
<gene>
    <name evidence="9" type="ORF">INT47_003491</name>
</gene>
<dbReference type="InterPro" id="IPR039763">
    <property type="entry name" value="ARMT1"/>
</dbReference>
<comment type="function">
    <text evidence="7">Metal-dependent phosphatase that shows phosphatase activity against several substrates, including fructose-1-phosphate and fructose-6-phosphate. Its preference for fructose-1-phosphate, a strong glycating agent that causes DNA damage rather than a canonical yeast metabolite, suggests a damage-control function in hexose phosphate metabolism.</text>
</comment>
<accession>A0A8H7RGG3</accession>